<dbReference type="EMBL" id="QDHA01000037">
    <property type="protein sequence ID" value="RCJ07482.1"/>
    <property type="molecule type" value="Genomic_DNA"/>
</dbReference>
<dbReference type="GO" id="GO:0006869">
    <property type="term" value="P:lipid transport"/>
    <property type="evidence" value="ECO:0007669"/>
    <property type="project" value="UniProtKB-KW"/>
</dbReference>
<evidence type="ECO:0000313" key="10">
    <source>
        <dbReference type="Proteomes" id="UP000253501"/>
    </source>
</evidence>
<dbReference type="GO" id="GO:0008289">
    <property type="term" value="F:lipid binding"/>
    <property type="evidence" value="ECO:0007669"/>
    <property type="project" value="UniProtKB-KW"/>
</dbReference>
<accession>A0A367PHY5</accession>
<dbReference type="InterPro" id="IPR016039">
    <property type="entry name" value="Thiolase-like"/>
</dbReference>
<dbReference type="Pfam" id="PF22691">
    <property type="entry name" value="Thiolase_C_1"/>
    <property type="match status" value="1"/>
</dbReference>
<feature type="domain" description="Thiolase C-terminal" evidence="8">
    <location>
        <begin position="263"/>
        <end position="378"/>
    </location>
</feature>
<evidence type="ECO:0000256" key="6">
    <source>
        <dbReference type="ARBA" id="ARBA00032316"/>
    </source>
</evidence>
<evidence type="ECO:0000256" key="4">
    <source>
        <dbReference type="ARBA" id="ARBA00023055"/>
    </source>
</evidence>
<dbReference type="CDD" id="cd00829">
    <property type="entry name" value="SCP-x_thiolase"/>
    <property type="match status" value="1"/>
</dbReference>
<sequence length="392" mass="40636">MNKQCAIIGVGMTAFGKFPDKTVRMMAEQAAKAALADAGIQPKDVDQVYFSNAVAGLITGQEMVRGQAALRFLGLSGQPIVNVENACASGSTAFNLAYNAVRSGQAQVALVVGAERMTHEDKRVSFGALAKAVDLEEEQPKHVGSGSGSIFMDIYAEKTRKYMAATGATRQDLAQIVVKSRLAASLNPCAQFRTETTVEEVLASRVISDPLTLQMCSSIGDGAAAVVVCSPEFLKKMTAPRPVWVGGSVMVSGTPDASLDPVALRATFKVYEQAGVDPRDIHVAEVHDASAPSELMYYESLGLCAPGEGVGLLRSGATGLNGKISVNPSGGLLSKGHPIGATGAAQIVELAQQLRGESGVRQRVGAKLALAENGGGQVGLDGAAAVSTILYV</sequence>
<evidence type="ECO:0000313" key="9">
    <source>
        <dbReference type="EMBL" id="RCJ07482.1"/>
    </source>
</evidence>
<evidence type="ECO:0000259" key="8">
    <source>
        <dbReference type="Pfam" id="PF22691"/>
    </source>
</evidence>
<evidence type="ECO:0000256" key="1">
    <source>
        <dbReference type="ARBA" id="ARBA00012352"/>
    </source>
</evidence>
<dbReference type="Pfam" id="PF00108">
    <property type="entry name" value="Thiolase_N"/>
    <property type="match status" value="1"/>
</dbReference>
<dbReference type="PANTHER" id="PTHR42870:SF1">
    <property type="entry name" value="NON-SPECIFIC LIPID-TRANSFER PROTEIN-LIKE 2"/>
    <property type="match status" value="1"/>
</dbReference>
<reference evidence="9 10" key="1">
    <citation type="submission" date="2018-04" db="EMBL/GenBank/DDBJ databases">
        <title>Cupriavidus necator CR12 genome sequencing and assembly.</title>
        <authorList>
            <person name="Ben Fekih I."/>
            <person name="Mazhar H.S."/>
            <person name="Bello S.K."/>
            <person name="Rensing C."/>
        </authorList>
    </citation>
    <scope>NUCLEOTIDE SEQUENCE [LARGE SCALE GENOMIC DNA]</scope>
    <source>
        <strain evidence="9 10">CR12</strain>
    </source>
</reference>
<dbReference type="PROSITE" id="PS00737">
    <property type="entry name" value="THIOLASE_2"/>
    <property type="match status" value="1"/>
</dbReference>
<evidence type="ECO:0000256" key="3">
    <source>
        <dbReference type="ARBA" id="ARBA00022679"/>
    </source>
</evidence>
<dbReference type="InterPro" id="IPR020616">
    <property type="entry name" value="Thiolase_N"/>
</dbReference>
<protein>
    <recommendedName>
        <fullName evidence="1">propanoyl-CoA C-acyltransferase</fullName>
        <ecNumber evidence="1">2.3.1.176</ecNumber>
    </recommendedName>
    <alternativeName>
        <fullName evidence="6">Propanoyl-CoA C-acyltransferase</fullName>
    </alternativeName>
</protein>
<name>A0A367PHY5_CUPNE</name>
<dbReference type="PANTHER" id="PTHR42870">
    <property type="entry name" value="ACETYL-COA C-ACETYLTRANSFERASE"/>
    <property type="match status" value="1"/>
</dbReference>
<keyword evidence="5" id="KW-0446">Lipid-binding</keyword>
<evidence type="ECO:0000259" key="7">
    <source>
        <dbReference type="Pfam" id="PF00108"/>
    </source>
</evidence>
<organism evidence="9 10">
    <name type="scientific">Cupriavidus necator</name>
    <name type="common">Alcaligenes eutrophus</name>
    <name type="synonym">Ralstonia eutropha</name>
    <dbReference type="NCBI Taxonomy" id="106590"/>
    <lineage>
        <taxon>Bacteria</taxon>
        <taxon>Pseudomonadati</taxon>
        <taxon>Pseudomonadota</taxon>
        <taxon>Betaproteobacteria</taxon>
        <taxon>Burkholderiales</taxon>
        <taxon>Burkholderiaceae</taxon>
        <taxon>Cupriavidus</taxon>
    </lineage>
</organism>
<dbReference type="InterPro" id="IPR020613">
    <property type="entry name" value="Thiolase_CS"/>
</dbReference>
<dbReference type="InterPro" id="IPR002155">
    <property type="entry name" value="Thiolase"/>
</dbReference>
<dbReference type="AlphaFoldDB" id="A0A367PHY5"/>
<comment type="caution">
    <text evidence="9">The sequence shown here is derived from an EMBL/GenBank/DDBJ whole genome shotgun (WGS) entry which is preliminary data.</text>
</comment>
<dbReference type="InterPro" id="IPR055140">
    <property type="entry name" value="Thiolase_C_2"/>
</dbReference>
<evidence type="ECO:0000256" key="5">
    <source>
        <dbReference type="ARBA" id="ARBA00023121"/>
    </source>
</evidence>
<dbReference type="EC" id="2.3.1.176" evidence="1"/>
<evidence type="ECO:0000256" key="2">
    <source>
        <dbReference type="ARBA" id="ARBA00022448"/>
    </source>
</evidence>
<dbReference type="PIRSF" id="PIRSF000429">
    <property type="entry name" value="Ac-CoA_Ac_transf"/>
    <property type="match status" value="1"/>
</dbReference>
<dbReference type="GO" id="GO:0003988">
    <property type="term" value="F:acetyl-CoA C-acyltransferase activity"/>
    <property type="evidence" value="ECO:0007669"/>
    <property type="project" value="UniProtKB-ARBA"/>
</dbReference>
<gene>
    <name evidence="9" type="ORF">DDK22_16000</name>
</gene>
<keyword evidence="3" id="KW-0808">Transferase</keyword>
<dbReference type="Gene3D" id="3.40.47.10">
    <property type="match status" value="1"/>
</dbReference>
<dbReference type="Proteomes" id="UP000253501">
    <property type="component" value="Unassembled WGS sequence"/>
</dbReference>
<keyword evidence="2" id="KW-0813">Transport</keyword>
<keyword evidence="4" id="KW-0445">Lipid transport</keyword>
<dbReference type="SUPFAM" id="SSF53901">
    <property type="entry name" value="Thiolase-like"/>
    <property type="match status" value="1"/>
</dbReference>
<proteinExistence type="predicted"/>
<dbReference type="RefSeq" id="WP_114132734.1">
    <property type="nucleotide sequence ID" value="NZ_CP068434.1"/>
</dbReference>
<feature type="domain" description="Thiolase N-terminal" evidence="7">
    <location>
        <begin position="6"/>
        <end position="230"/>
    </location>
</feature>